<keyword evidence="1" id="KW-0472">Membrane</keyword>
<gene>
    <name evidence="2" type="ORF">PAECIP111802_00625</name>
</gene>
<dbReference type="Proteomes" id="UP000730618">
    <property type="component" value="Unassembled WGS sequence"/>
</dbReference>
<keyword evidence="3" id="KW-1185">Reference proteome</keyword>
<accession>A0ABM8VBE4</accession>
<comment type="caution">
    <text evidence="2">The sequence shown here is derived from an EMBL/GenBank/DDBJ whole genome shotgun (WGS) entry which is preliminary data.</text>
</comment>
<dbReference type="RefSeq" id="WP_268966803.1">
    <property type="nucleotide sequence ID" value="NZ_CAJVCE010000002.1"/>
</dbReference>
<dbReference type="InterPro" id="IPR013078">
    <property type="entry name" value="His_Pase_superF_clade-1"/>
</dbReference>
<dbReference type="EMBL" id="CAJVCE010000002">
    <property type="protein sequence ID" value="CAG7619836.1"/>
    <property type="molecule type" value="Genomic_DNA"/>
</dbReference>
<evidence type="ECO:0000313" key="2">
    <source>
        <dbReference type="EMBL" id="CAG7619836.1"/>
    </source>
</evidence>
<keyword evidence="1" id="KW-0812">Transmembrane</keyword>
<reference evidence="2 3" key="1">
    <citation type="submission" date="2021-06" db="EMBL/GenBank/DDBJ databases">
        <authorList>
            <person name="Criscuolo A."/>
        </authorList>
    </citation>
    <scope>NUCLEOTIDE SEQUENCE [LARGE SCALE GENOMIC DNA]</scope>
    <source>
        <strain evidence="3">CIP 111802</strain>
    </source>
</reference>
<name>A0ABM8VBE4_9BACL</name>
<evidence type="ECO:0000256" key="1">
    <source>
        <dbReference type="SAM" id="Phobius"/>
    </source>
</evidence>
<proteinExistence type="predicted"/>
<keyword evidence="1" id="KW-1133">Transmembrane helix</keyword>
<evidence type="ECO:0000313" key="3">
    <source>
        <dbReference type="Proteomes" id="UP000730618"/>
    </source>
</evidence>
<protein>
    <recommendedName>
        <fullName evidence="4">Histidine phosphatase family protein</fullName>
    </recommendedName>
</protein>
<sequence>MSQYEWIVSSPYTRSLQMAAIINKSWGLPVKVEFDLHEWTPDQWQASSAEEIAELYHDYVRHKGCCPPGEQKLWETKDSLMQRTSSVLKKYVGAFNLIVVYHGMVIASPLPYYSCDRQAFRNVSCCIMEVRLHREEGGVTGVIRQQTEK</sequence>
<evidence type="ECO:0008006" key="4">
    <source>
        <dbReference type="Google" id="ProtNLM"/>
    </source>
</evidence>
<feature type="transmembrane region" description="Helical" evidence="1">
    <location>
        <begin position="91"/>
        <end position="113"/>
    </location>
</feature>
<dbReference type="Pfam" id="PF00300">
    <property type="entry name" value="His_Phos_1"/>
    <property type="match status" value="1"/>
</dbReference>
<organism evidence="2 3">
    <name type="scientific">Paenibacillus allorhizosphaerae</name>
    <dbReference type="NCBI Taxonomy" id="2849866"/>
    <lineage>
        <taxon>Bacteria</taxon>
        <taxon>Bacillati</taxon>
        <taxon>Bacillota</taxon>
        <taxon>Bacilli</taxon>
        <taxon>Bacillales</taxon>
        <taxon>Paenibacillaceae</taxon>
        <taxon>Paenibacillus</taxon>
    </lineage>
</organism>